<proteinExistence type="predicted"/>
<dbReference type="Proteomes" id="UP001143307">
    <property type="component" value="Unassembled WGS sequence"/>
</dbReference>
<organism evidence="1 2">
    <name type="scientific">Candidatus Seongchinamella marina</name>
    <dbReference type="NCBI Taxonomy" id="2518990"/>
    <lineage>
        <taxon>Bacteria</taxon>
        <taxon>Pseudomonadati</taxon>
        <taxon>Pseudomonadota</taxon>
        <taxon>Gammaproteobacteria</taxon>
        <taxon>Cellvibrionales</taxon>
        <taxon>Halieaceae</taxon>
        <taxon>Seongchinamella</taxon>
    </lineage>
</organism>
<sequence length="382" mass="43764">MNHYIRQSLSAFIALVAFTMLFNIWADPYNIYRFGSADMQRMSRIDQGMTMRLSKPWQVHQRNAAAAVIGSSRSGSMSPQHALWLDKQPFNLSMPGLTLYEMLRTIEHAHANGPLSDLVIGLEYETFIAGDYKAGIGFSEKRLAASTSAEFYQQVMQDFLTTTLTTSAITRSTMAINHRKPITTRYFPDGHWENESRAWRGESGYVSVGKNMARLTKGASSIYSENLKTFADIVEFCQRENIKTTLFISPEHIFLTGLRKVINPRSNWKKFHRDLKNINRKAANQYDQQPFPLWGFNHLKGIVDEPLPSGDIDPSAWFRDGIHFHNKLGIRLMDQMLEASHHQSFELSQGSIDDYLQSVDKLQLYFFSNNQKVTARYLAKIL</sequence>
<comment type="caution">
    <text evidence="1">The sequence shown here is derived from an EMBL/GenBank/DDBJ whole genome shotgun (WGS) entry which is preliminary data.</text>
</comment>
<gene>
    <name evidence="1" type="ORF">EYC87_13910</name>
</gene>
<keyword evidence="2" id="KW-1185">Reference proteome</keyword>
<protein>
    <recommendedName>
        <fullName evidence="3">AlgX/AlgJ SGNH hydrolase-like domain-containing protein</fullName>
    </recommendedName>
</protein>
<evidence type="ECO:0000313" key="2">
    <source>
        <dbReference type="Proteomes" id="UP001143307"/>
    </source>
</evidence>
<accession>A0ABT3SZI1</accession>
<dbReference type="EMBL" id="SHNP01000005">
    <property type="protein sequence ID" value="MCX2974684.1"/>
    <property type="molecule type" value="Genomic_DNA"/>
</dbReference>
<name>A0ABT3SZI1_9GAMM</name>
<dbReference type="RefSeq" id="WP_279253415.1">
    <property type="nucleotide sequence ID" value="NZ_SHNP01000005.1"/>
</dbReference>
<evidence type="ECO:0000313" key="1">
    <source>
        <dbReference type="EMBL" id="MCX2974684.1"/>
    </source>
</evidence>
<reference evidence="1" key="1">
    <citation type="submission" date="2019-02" db="EMBL/GenBank/DDBJ databases">
        <authorList>
            <person name="Li S.-H."/>
        </authorList>
    </citation>
    <scope>NUCLEOTIDE SEQUENCE</scope>
    <source>
        <strain evidence="1">IMCC8485</strain>
    </source>
</reference>
<evidence type="ECO:0008006" key="3">
    <source>
        <dbReference type="Google" id="ProtNLM"/>
    </source>
</evidence>